<feature type="domain" description="TonB-dependent receptor-like beta-barrel" evidence="11">
    <location>
        <begin position="592"/>
        <end position="1097"/>
    </location>
</feature>
<keyword evidence="14" id="KW-1185">Reference proteome</keyword>
<evidence type="ECO:0000256" key="8">
    <source>
        <dbReference type="PROSITE-ProRule" id="PRU01360"/>
    </source>
</evidence>
<dbReference type="Gene3D" id="2.40.170.20">
    <property type="entry name" value="TonB-dependent receptor, beta-barrel domain"/>
    <property type="match status" value="1"/>
</dbReference>
<evidence type="ECO:0000256" key="9">
    <source>
        <dbReference type="RuleBase" id="RU003357"/>
    </source>
</evidence>
<dbReference type="InterPro" id="IPR008969">
    <property type="entry name" value="CarboxyPept-like_regulatory"/>
</dbReference>
<keyword evidence="13" id="KW-0675">Receptor</keyword>
<dbReference type="Proteomes" id="UP000501802">
    <property type="component" value="Chromosome"/>
</dbReference>
<keyword evidence="4 8" id="KW-0812">Transmembrane</keyword>
<reference evidence="13 14" key="1">
    <citation type="submission" date="2020-03" db="EMBL/GenBank/DDBJ databases">
        <authorList>
            <person name="Kim M.K."/>
        </authorList>
    </citation>
    <scope>NUCLEOTIDE SEQUENCE [LARGE SCALE GENOMIC DNA]</scope>
    <source>
        <strain evidence="13 14">BT328</strain>
    </source>
</reference>
<feature type="domain" description="TonB-dependent receptor plug" evidence="12">
    <location>
        <begin position="248"/>
        <end position="358"/>
    </location>
</feature>
<dbReference type="SUPFAM" id="SSF49464">
    <property type="entry name" value="Carboxypeptidase regulatory domain-like"/>
    <property type="match status" value="1"/>
</dbReference>
<accession>A0A6G9AR13</accession>
<dbReference type="NCBIfam" id="TIGR04057">
    <property type="entry name" value="SusC_RagA_signa"/>
    <property type="match status" value="1"/>
</dbReference>
<dbReference type="NCBIfam" id="TIGR04056">
    <property type="entry name" value="OMP_RagA_SusC"/>
    <property type="match status" value="1"/>
</dbReference>
<dbReference type="InterPro" id="IPR012910">
    <property type="entry name" value="Plug_dom"/>
</dbReference>
<keyword evidence="3 8" id="KW-1134">Transmembrane beta strand</keyword>
<dbReference type="Pfam" id="PF13715">
    <property type="entry name" value="CarbopepD_reg_2"/>
    <property type="match status" value="1"/>
</dbReference>
<dbReference type="SUPFAM" id="SSF56935">
    <property type="entry name" value="Porins"/>
    <property type="match status" value="1"/>
</dbReference>
<name>A0A6G9AR13_9BACT</name>
<organism evidence="13 14">
    <name type="scientific">Spirosoma aureum</name>
    <dbReference type="NCBI Taxonomy" id="2692134"/>
    <lineage>
        <taxon>Bacteria</taxon>
        <taxon>Pseudomonadati</taxon>
        <taxon>Bacteroidota</taxon>
        <taxon>Cytophagia</taxon>
        <taxon>Cytophagales</taxon>
        <taxon>Cytophagaceae</taxon>
        <taxon>Spirosoma</taxon>
    </lineage>
</organism>
<dbReference type="InterPro" id="IPR037066">
    <property type="entry name" value="Plug_dom_sf"/>
</dbReference>
<dbReference type="AlphaFoldDB" id="A0A6G9AR13"/>
<dbReference type="InterPro" id="IPR023996">
    <property type="entry name" value="TonB-dep_OMP_SusC/RagA"/>
</dbReference>
<dbReference type="InterPro" id="IPR039426">
    <property type="entry name" value="TonB-dep_rcpt-like"/>
</dbReference>
<dbReference type="FunFam" id="2.170.130.10:FF:000003">
    <property type="entry name" value="SusC/RagA family TonB-linked outer membrane protein"/>
    <property type="match status" value="1"/>
</dbReference>
<dbReference type="RefSeq" id="WP_167211977.1">
    <property type="nucleotide sequence ID" value="NZ_CP050063.1"/>
</dbReference>
<comment type="subcellular location">
    <subcellularLocation>
        <location evidence="1 8">Cell outer membrane</location>
        <topology evidence="1 8">Multi-pass membrane protein</topology>
    </subcellularLocation>
</comment>
<protein>
    <submittedName>
        <fullName evidence="13">TonB-dependent receptor</fullName>
    </submittedName>
</protein>
<dbReference type="EMBL" id="CP050063">
    <property type="protein sequence ID" value="QIP14932.1"/>
    <property type="molecule type" value="Genomic_DNA"/>
</dbReference>
<keyword evidence="7 8" id="KW-0998">Cell outer membrane</keyword>
<evidence type="ECO:0000313" key="13">
    <source>
        <dbReference type="EMBL" id="QIP14932.1"/>
    </source>
</evidence>
<evidence type="ECO:0000259" key="11">
    <source>
        <dbReference type="Pfam" id="PF00593"/>
    </source>
</evidence>
<dbReference type="GO" id="GO:0009279">
    <property type="term" value="C:cell outer membrane"/>
    <property type="evidence" value="ECO:0007669"/>
    <property type="project" value="UniProtKB-SubCell"/>
</dbReference>
<evidence type="ECO:0000256" key="10">
    <source>
        <dbReference type="SAM" id="MobiDB-lite"/>
    </source>
</evidence>
<dbReference type="PROSITE" id="PS52016">
    <property type="entry name" value="TONB_DEPENDENT_REC_3"/>
    <property type="match status" value="1"/>
</dbReference>
<dbReference type="InterPro" id="IPR036942">
    <property type="entry name" value="Beta-barrel_TonB_sf"/>
</dbReference>
<feature type="region of interest" description="Disordered" evidence="10">
    <location>
        <begin position="112"/>
        <end position="139"/>
    </location>
</feature>
<evidence type="ECO:0000256" key="6">
    <source>
        <dbReference type="ARBA" id="ARBA00023136"/>
    </source>
</evidence>
<evidence type="ECO:0000256" key="2">
    <source>
        <dbReference type="ARBA" id="ARBA00022448"/>
    </source>
</evidence>
<dbReference type="Pfam" id="PF00593">
    <property type="entry name" value="TonB_dep_Rec_b-barrel"/>
    <property type="match status" value="1"/>
</dbReference>
<dbReference type="Gene3D" id="3.55.50.30">
    <property type="match status" value="1"/>
</dbReference>
<dbReference type="InterPro" id="IPR023997">
    <property type="entry name" value="TonB-dep_OMP_SusC/RagA_CS"/>
</dbReference>
<evidence type="ECO:0000256" key="4">
    <source>
        <dbReference type="ARBA" id="ARBA00022692"/>
    </source>
</evidence>
<dbReference type="KEGG" id="spib:G8759_21060"/>
<feature type="compositionally biased region" description="Polar residues" evidence="10">
    <location>
        <begin position="128"/>
        <end position="139"/>
    </location>
</feature>
<evidence type="ECO:0000256" key="3">
    <source>
        <dbReference type="ARBA" id="ARBA00022452"/>
    </source>
</evidence>
<dbReference type="Gene3D" id="2.60.40.1120">
    <property type="entry name" value="Carboxypeptidase-like, regulatory domain"/>
    <property type="match status" value="1"/>
</dbReference>
<evidence type="ECO:0000256" key="7">
    <source>
        <dbReference type="ARBA" id="ARBA00023237"/>
    </source>
</evidence>
<evidence type="ECO:0000259" key="12">
    <source>
        <dbReference type="Pfam" id="PF07715"/>
    </source>
</evidence>
<dbReference type="Gene3D" id="2.170.130.10">
    <property type="entry name" value="TonB-dependent receptor, plug domain"/>
    <property type="match status" value="1"/>
</dbReference>
<comment type="similarity">
    <text evidence="8 9">Belongs to the TonB-dependent receptor family.</text>
</comment>
<dbReference type="Pfam" id="PF07715">
    <property type="entry name" value="Plug"/>
    <property type="match status" value="1"/>
</dbReference>
<keyword evidence="6 8" id="KW-0472">Membrane</keyword>
<evidence type="ECO:0000256" key="1">
    <source>
        <dbReference type="ARBA" id="ARBA00004571"/>
    </source>
</evidence>
<proteinExistence type="inferred from homology"/>
<keyword evidence="5 9" id="KW-0798">TonB box</keyword>
<sequence>MKKTVYHLSFLAVLLTGYPINVFSQTLASAQVLQRSAGRSIQTQLKNVLLDLQRHYRVEIVFEDQIMVGKNVSADALNLNLSLEKNLHQLLKHTGLRVRKIRKDTYVITEARREKSTVSNEEAEPAESSKQTAQSDEPTVIHVSQQPVPQQTDVADLSVNGTVTDETGAVLPGVSVILKGTTRGTNTDSKGFYQVNVPDENAVLVFSFVGYLSQEVLVGKRTTIGVKLATDTKALSEVVVVGYGTQKKVNLTGAVSSISSEEITRRPVGQTSAALQGLMPGVTVFQRSGRPGGDGGTIRIRGVGTIGGENGSSPDPLVLIDGIEGSINSIDPNLIESVSILKDAASGSIYGARAANGVILVTTKRAKGSRISVNYNNYIGWQTPTNLPKMANAIHHMVMTNEAYVNVGRSPLYADALIQKYRTEGSTNRDLYPDTDWQKEVLTGSGLQQSHFLSVNGGSEKIRFLTSVGYLDQKGIIANSSFKRFTLRNNTDIQFSQKFSARADLQLVAATTIEPGRGSEEVFHWMNRIPANQIGINSNGTWGDGWNGDNPIAMSRDGGTKKNNSPYVLVNAALVYKPIEGLTAEVAYAPKFALSTDKNFNKAIQAYKPDGTLSFLAPAKSSLTESTNQSLYTTLRGTLTFDKTYGENGLKVLVGFSREDFRNDNNSAYREGYLLPDYQVINAGASDIQRTTGGASEWALQSLFGRVNYDYKQKYLLEANARYDGSSRFASGHRYGFFPSVSAGWRISQESFMQPLLKVVNELKVRGSWGQLGNQNIPGGNYPFMSSLQFGPYSLGKQIVNVVALNTLANSDISWETTEMSDIGLDATLFSRLSITADYYNKQTRDILLRLDVPTIIGLNPPYQNAGIVENKGWELGLTYKGAVRDFRYDIGFNLSDVKNKVVDLRGVNQTGLTVNREGYPIGSIYGLQAEGLFQTADEVSAHAQQFGVIKPGDIKYKDQNGDGIINGDDNVVLGSTIPRFTYGTTLNGYYKGFSLNIVLQGVGQADGLLNEQGIMPFFLGGTVQEQHKDHWTPENPNATFPRLAFSESNNEKISSFWLRNAAYLRLKNIQLGYSLPTALTQRAGINNVRVFVNGQNLLTWDKFWNGYDVESPVGTGRSYPQVKMVSFGIDASF</sequence>
<dbReference type="InterPro" id="IPR000531">
    <property type="entry name" value="Beta-barrel_TonB"/>
</dbReference>
<evidence type="ECO:0000256" key="5">
    <source>
        <dbReference type="ARBA" id="ARBA00023077"/>
    </source>
</evidence>
<keyword evidence="2 8" id="KW-0813">Transport</keyword>
<gene>
    <name evidence="13" type="ORF">G8759_21060</name>
</gene>
<evidence type="ECO:0000313" key="14">
    <source>
        <dbReference type="Proteomes" id="UP000501802"/>
    </source>
</evidence>